<evidence type="ECO:0000256" key="1">
    <source>
        <dbReference type="SAM" id="SignalP"/>
    </source>
</evidence>
<feature type="chain" id="PRO_5029653306" evidence="1">
    <location>
        <begin position="20"/>
        <end position="191"/>
    </location>
</feature>
<dbReference type="AlphaFoldDB" id="A0A7J6E5R1"/>
<dbReference type="EMBL" id="JAATIP010000301">
    <property type="protein sequence ID" value="KAF4352989.1"/>
    <property type="molecule type" value="Genomic_DNA"/>
</dbReference>
<dbReference type="Proteomes" id="UP000525078">
    <property type="component" value="Unassembled WGS sequence"/>
</dbReference>
<name>A0A7J6E5R1_CANSA</name>
<evidence type="ECO:0000313" key="3">
    <source>
        <dbReference type="Proteomes" id="UP000525078"/>
    </source>
</evidence>
<comment type="caution">
    <text evidence="2">The sequence shown here is derived from an EMBL/GenBank/DDBJ whole genome shotgun (WGS) entry which is preliminary data.</text>
</comment>
<sequence length="191" mass="21571">MCLFLFFLVIFAFPSNTLSSHDHLDDSPPLVQFHPQESYALLQFKNSFPITNKLGSLELSYNQIQGDIPSWLWNVGKDSLLLIRLPKAFEATIASICDESDQIVEFGEDAQLVESTVSTLVSTMQAMAGPLSFSRPRSLRRVAIASIFQHLWFQKVRKTNLYLNTSMAAKTKIKLGWMADLSINNGSLRKR</sequence>
<protein>
    <submittedName>
        <fullName evidence="2">Uncharacterized protein</fullName>
    </submittedName>
</protein>
<gene>
    <name evidence="2" type="ORF">F8388_008410</name>
</gene>
<feature type="signal peptide" evidence="1">
    <location>
        <begin position="1"/>
        <end position="19"/>
    </location>
</feature>
<organism evidence="2 3">
    <name type="scientific">Cannabis sativa</name>
    <name type="common">Hemp</name>
    <name type="synonym">Marijuana</name>
    <dbReference type="NCBI Taxonomy" id="3483"/>
    <lineage>
        <taxon>Eukaryota</taxon>
        <taxon>Viridiplantae</taxon>
        <taxon>Streptophyta</taxon>
        <taxon>Embryophyta</taxon>
        <taxon>Tracheophyta</taxon>
        <taxon>Spermatophyta</taxon>
        <taxon>Magnoliopsida</taxon>
        <taxon>eudicotyledons</taxon>
        <taxon>Gunneridae</taxon>
        <taxon>Pentapetalae</taxon>
        <taxon>rosids</taxon>
        <taxon>fabids</taxon>
        <taxon>Rosales</taxon>
        <taxon>Cannabaceae</taxon>
        <taxon>Cannabis</taxon>
    </lineage>
</organism>
<accession>A0A7J6E5R1</accession>
<reference evidence="2 3" key="1">
    <citation type="journal article" date="2020" name="bioRxiv">
        <title>Sequence and annotation of 42 cannabis genomes reveals extensive copy number variation in cannabinoid synthesis and pathogen resistance genes.</title>
        <authorList>
            <person name="Mckernan K.J."/>
            <person name="Helbert Y."/>
            <person name="Kane L.T."/>
            <person name="Ebling H."/>
            <person name="Zhang L."/>
            <person name="Liu B."/>
            <person name="Eaton Z."/>
            <person name="Mclaughlin S."/>
            <person name="Kingan S."/>
            <person name="Baybayan P."/>
            <person name="Concepcion G."/>
            <person name="Jordan M."/>
            <person name="Riva A."/>
            <person name="Barbazuk W."/>
            <person name="Harkins T."/>
        </authorList>
    </citation>
    <scope>NUCLEOTIDE SEQUENCE [LARGE SCALE GENOMIC DNA]</scope>
    <source>
        <strain evidence="3">cv. Jamaican Lion 4</strain>
        <tissue evidence="2">Leaf</tissue>
    </source>
</reference>
<evidence type="ECO:0000313" key="2">
    <source>
        <dbReference type="EMBL" id="KAF4352989.1"/>
    </source>
</evidence>
<proteinExistence type="predicted"/>
<keyword evidence="1" id="KW-0732">Signal</keyword>